<evidence type="ECO:0000256" key="1">
    <source>
        <dbReference type="ARBA" id="ARBA00022777"/>
    </source>
</evidence>
<keyword evidence="2" id="KW-1133">Transmembrane helix</keyword>
<dbReference type="SUPFAM" id="SSF55785">
    <property type="entry name" value="PYP-like sensor domain (PAS domain)"/>
    <property type="match status" value="1"/>
</dbReference>
<dbReference type="Gene3D" id="3.30.450.20">
    <property type="entry name" value="PAS domain"/>
    <property type="match status" value="1"/>
</dbReference>
<dbReference type="NCBIfam" id="TIGR00254">
    <property type="entry name" value="GGDEF"/>
    <property type="match status" value="1"/>
</dbReference>
<dbReference type="PROSITE" id="PS50112">
    <property type="entry name" value="PAS"/>
    <property type="match status" value="1"/>
</dbReference>
<evidence type="ECO:0000256" key="2">
    <source>
        <dbReference type="SAM" id="Phobius"/>
    </source>
</evidence>
<dbReference type="AlphaFoldDB" id="A0AAJ2EYD3"/>
<dbReference type="CDD" id="cd01948">
    <property type="entry name" value="EAL"/>
    <property type="match status" value="1"/>
</dbReference>
<dbReference type="InterPro" id="IPR043128">
    <property type="entry name" value="Rev_trsase/Diguanyl_cyclase"/>
</dbReference>
<keyword evidence="1" id="KW-0418">Kinase</keyword>
<keyword evidence="2" id="KW-0812">Transmembrane</keyword>
<dbReference type="InterPro" id="IPR029787">
    <property type="entry name" value="Nucleotide_cyclase"/>
</dbReference>
<dbReference type="Pfam" id="PF00990">
    <property type="entry name" value="GGDEF"/>
    <property type="match status" value="1"/>
</dbReference>
<dbReference type="InterPro" id="IPR001633">
    <property type="entry name" value="EAL_dom"/>
</dbReference>
<dbReference type="SUPFAM" id="SSF55073">
    <property type="entry name" value="Nucleotide cyclase"/>
    <property type="match status" value="1"/>
</dbReference>
<keyword evidence="2" id="KW-0472">Membrane</keyword>
<evidence type="ECO:0000313" key="6">
    <source>
        <dbReference type="EMBL" id="MDR6233175.1"/>
    </source>
</evidence>
<evidence type="ECO:0000259" key="5">
    <source>
        <dbReference type="PROSITE" id="PS50887"/>
    </source>
</evidence>
<dbReference type="InterPro" id="IPR000160">
    <property type="entry name" value="GGDEF_dom"/>
</dbReference>
<dbReference type="Gene3D" id="3.20.20.450">
    <property type="entry name" value="EAL domain"/>
    <property type="match status" value="1"/>
</dbReference>
<gene>
    <name evidence="6" type="ORF">QE440_000916</name>
</gene>
<dbReference type="RefSeq" id="WP_309755820.1">
    <property type="nucleotide sequence ID" value="NZ_JAVJAF010000001.1"/>
</dbReference>
<name>A0AAJ2EYD3_9PSED</name>
<dbReference type="NCBIfam" id="TIGR00229">
    <property type="entry name" value="sensory_box"/>
    <property type="match status" value="1"/>
</dbReference>
<dbReference type="InterPro" id="IPR007892">
    <property type="entry name" value="CHASE4"/>
</dbReference>
<dbReference type="Pfam" id="PF00563">
    <property type="entry name" value="EAL"/>
    <property type="match status" value="1"/>
</dbReference>
<feature type="transmembrane region" description="Helical" evidence="2">
    <location>
        <begin position="20"/>
        <end position="43"/>
    </location>
</feature>
<dbReference type="CDD" id="cd01949">
    <property type="entry name" value="GGDEF"/>
    <property type="match status" value="1"/>
</dbReference>
<sequence length="855" mass="94563">MQPSSVAQGAAPRRRGHTLILRLFPALCILLLGLIGLGCYLLVNNAMRQDAAVAQRTEQTVGRTFTRLDEEVARNIIDYSKWEEGYRRLHQTLDLDWAFEQDNLGTALFKVYGYEGVLVFDGQDRPRYRLLNGQIANPATANWLEGNVAGLLKAARSPDARDGSVSGVLSVAGMPALVAAAAITPGGHAGARESDPPLSVLVFVDVLSPTKLAELSEANGLPPLTATTDPTAGRASWQLPNSRYSLTWRPPRPGLWLMQQTLPLFGGGVLILMLGLVWLLRQALVSARQLDAQYDDLLASRAELANGERRFRDIAEATSDWLWEVDADLRLVYVSERFAEVTGESAERWLGRPLNELLTPHADTLVHWLAGHHHERKPRPPLTCHYLDGTGRERTCRVAARAIPEGGYRGTVTDLTDEIEALAQVQHLSWHDPLTGLPNRHRLHQFLATHLEGPEPQPLALLSLDLDRFKTINDALGHAAGDQVLQEAAQRLRQNVTATDLVARLGGDEFCVVLSGEREPGAIADLCRRLVEQLRQPFRLGEQRVFIGSSIGVALAPRDTGIPAELLRLADIALYQAKAAGRSTWRFHEPAMNEQVLMRRQLEQDLRQALRDDQLSLYYQPRRRLDDGSLSGFEALVRWEHPRQGLLEPLDFLTLAEDAGLAQRLGRWVLETACHDAQGWPEHLSVSVNLSPQQFHANEDPVHSVAEALYRSGLAAQRLELELTERTLLDPAADVANTLAALKGLGVRLCLDDFGSGICSLAHLRSYPLDGIRLDRSLTARRDRGPADCAVVRALIDLGRSLRLKVTLKGVEDAEHLHQLRQLSADEIQGFYCGSPLPANRLSVWLDEATPEPLS</sequence>
<dbReference type="EMBL" id="JAVJAF010000001">
    <property type="protein sequence ID" value="MDR6233175.1"/>
    <property type="molecule type" value="Genomic_DNA"/>
</dbReference>
<evidence type="ECO:0000259" key="3">
    <source>
        <dbReference type="PROSITE" id="PS50112"/>
    </source>
</evidence>
<reference evidence="6" key="1">
    <citation type="submission" date="2023-08" db="EMBL/GenBank/DDBJ databases">
        <title>Functional and genomic diversity of the sorghum phyllosphere microbiome.</title>
        <authorList>
            <person name="Shade A."/>
        </authorList>
    </citation>
    <scope>NUCLEOTIDE SEQUENCE</scope>
    <source>
        <strain evidence="6">SORGH_AS_0201</strain>
    </source>
</reference>
<accession>A0AAJ2EYD3</accession>
<evidence type="ECO:0000259" key="4">
    <source>
        <dbReference type="PROSITE" id="PS50883"/>
    </source>
</evidence>
<dbReference type="InterPro" id="IPR013656">
    <property type="entry name" value="PAS_4"/>
</dbReference>
<dbReference type="InterPro" id="IPR035919">
    <property type="entry name" value="EAL_sf"/>
</dbReference>
<dbReference type="InterPro" id="IPR052155">
    <property type="entry name" value="Biofilm_reg_signaling"/>
</dbReference>
<dbReference type="GO" id="GO:0016301">
    <property type="term" value="F:kinase activity"/>
    <property type="evidence" value="ECO:0007669"/>
    <property type="project" value="UniProtKB-KW"/>
</dbReference>
<evidence type="ECO:0000313" key="7">
    <source>
        <dbReference type="Proteomes" id="UP001268036"/>
    </source>
</evidence>
<dbReference type="Pfam" id="PF05228">
    <property type="entry name" value="CHASE4"/>
    <property type="match status" value="1"/>
</dbReference>
<organism evidence="6 7">
    <name type="scientific">Pseudomonas oryzihabitans</name>
    <dbReference type="NCBI Taxonomy" id="47885"/>
    <lineage>
        <taxon>Bacteria</taxon>
        <taxon>Pseudomonadati</taxon>
        <taxon>Pseudomonadota</taxon>
        <taxon>Gammaproteobacteria</taxon>
        <taxon>Pseudomonadales</taxon>
        <taxon>Pseudomonadaceae</taxon>
        <taxon>Pseudomonas</taxon>
    </lineage>
</organism>
<dbReference type="PANTHER" id="PTHR44757:SF10">
    <property type="entry name" value="MEMBRANE PROTEIN"/>
    <property type="match status" value="1"/>
</dbReference>
<protein>
    <submittedName>
        <fullName evidence="6">Diguanylate cyclase (GGDEF)-like protein/PAS domain S-box-containing protein</fullName>
    </submittedName>
</protein>
<dbReference type="SUPFAM" id="SSF141868">
    <property type="entry name" value="EAL domain-like"/>
    <property type="match status" value="1"/>
</dbReference>
<dbReference type="Proteomes" id="UP001268036">
    <property type="component" value="Unassembled WGS sequence"/>
</dbReference>
<dbReference type="SMART" id="SM00052">
    <property type="entry name" value="EAL"/>
    <property type="match status" value="1"/>
</dbReference>
<dbReference type="Gene3D" id="3.30.70.270">
    <property type="match status" value="1"/>
</dbReference>
<dbReference type="PROSITE" id="PS50883">
    <property type="entry name" value="EAL"/>
    <property type="match status" value="1"/>
</dbReference>
<feature type="transmembrane region" description="Helical" evidence="2">
    <location>
        <begin position="262"/>
        <end position="280"/>
    </location>
</feature>
<dbReference type="Pfam" id="PF08448">
    <property type="entry name" value="PAS_4"/>
    <property type="match status" value="1"/>
</dbReference>
<dbReference type="InterPro" id="IPR000014">
    <property type="entry name" value="PAS"/>
</dbReference>
<dbReference type="PROSITE" id="PS50887">
    <property type="entry name" value="GGDEF"/>
    <property type="match status" value="1"/>
</dbReference>
<feature type="domain" description="PAS" evidence="3">
    <location>
        <begin position="307"/>
        <end position="360"/>
    </location>
</feature>
<dbReference type="SMART" id="SM00091">
    <property type="entry name" value="PAS"/>
    <property type="match status" value="1"/>
</dbReference>
<dbReference type="CDD" id="cd00130">
    <property type="entry name" value="PAS"/>
    <property type="match status" value="1"/>
</dbReference>
<feature type="domain" description="GGDEF" evidence="5">
    <location>
        <begin position="457"/>
        <end position="590"/>
    </location>
</feature>
<dbReference type="InterPro" id="IPR035965">
    <property type="entry name" value="PAS-like_dom_sf"/>
</dbReference>
<dbReference type="SMART" id="SM00267">
    <property type="entry name" value="GGDEF"/>
    <property type="match status" value="1"/>
</dbReference>
<proteinExistence type="predicted"/>
<comment type="caution">
    <text evidence="6">The sequence shown here is derived from an EMBL/GenBank/DDBJ whole genome shotgun (WGS) entry which is preliminary data.</text>
</comment>
<dbReference type="PANTHER" id="PTHR44757">
    <property type="entry name" value="DIGUANYLATE CYCLASE DGCP"/>
    <property type="match status" value="1"/>
</dbReference>
<feature type="domain" description="EAL" evidence="4">
    <location>
        <begin position="599"/>
        <end position="850"/>
    </location>
</feature>
<keyword evidence="1" id="KW-0808">Transferase</keyword>